<evidence type="ECO:0000256" key="1">
    <source>
        <dbReference type="ARBA" id="ARBA00009275"/>
    </source>
</evidence>
<accession>A0ABT1L4T7</accession>
<reference evidence="4 5" key="1">
    <citation type="journal article" date="2022" name="Nat. Microbiol.">
        <title>The microbiome of a bacterivorous marine choanoflagellate contains a resource-demanding obligate bacterial associate.</title>
        <authorList>
            <person name="Needham D.M."/>
            <person name="Poirier C."/>
            <person name="Bachy C."/>
            <person name="George E.E."/>
            <person name="Wilken S."/>
            <person name="Yung C.C.M."/>
            <person name="Limardo A.J."/>
            <person name="Morando M."/>
            <person name="Sudek L."/>
            <person name="Malmstrom R.R."/>
            <person name="Keeling P.J."/>
            <person name="Santoro A.E."/>
            <person name="Worden A.Z."/>
        </authorList>
    </citation>
    <scope>NUCLEOTIDE SEQUENCE [LARGE SCALE GENOMIC DNA]</scope>
    <source>
        <strain evidence="4 5">Comchoano-2</strain>
    </source>
</reference>
<dbReference type="PANTHER" id="PTHR46124">
    <property type="entry name" value="D-AMINOACYL-TRNA DEACYLASE"/>
    <property type="match status" value="1"/>
</dbReference>
<dbReference type="Pfam" id="PF01026">
    <property type="entry name" value="TatD_DNase"/>
    <property type="match status" value="1"/>
</dbReference>
<evidence type="ECO:0000256" key="2">
    <source>
        <dbReference type="ARBA" id="ARBA00022723"/>
    </source>
</evidence>
<dbReference type="SUPFAM" id="SSF51556">
    <property type="entry name" value="Metallo-dependent hydrolases"/>
    <property type="match status" value="1"/>
</dbReference>
<evidence type="ECO:0000313" key="5">
    <source>
        <dbReference type="Proteomes" id="UP001320768"/>
    </source>
</evidence>
<proteinExistence type="inferred from homology"/>
<dbReference type="InterPro" id="IPR015991">
    <property type="entry name" value="TatD/YcfH-like"/>
</dbReference>
<keyword evidence="2" id="KW-0479">Metal-binding</keyword>
<name>A0ABT1L4T7_9GAMM</name>
<dbReference type="EMBL" id="JAKUDN010000002">
    <property type="protein sequence ID" value="MCP8352194.1"/>
    <property type="molecule type" value="Genomic_DNA"/>
</dbReference>
<comment type="caution">
    <text evidence="4">The sequence shown here is derived from an EMBL/GenBank/DDBJ whole genome shotgun (WGS) entry which is preliminary data.</text>
</comment>
<dbReference type="PIRSF" id="PIRSF005902">
    <property type="entry name" value="DNase_TatD"/>
    <property type="match status" value="1"/>
</dbReference>
<dbReference type="InterPro" id="IPR032466">
    <property type="entry name" value="Metal_Hydrolase"/>
</dbReference>
<dbReference type="InterPro" id="IPR018228">
    <property type="entry name" value="DNase_TatD-rel_CS"/>
</dbReference>
<comment type="similarity">
    <text evidence="1">Belongs to the metallo-dependent hydrolases superfamily. TatD-type hydrolase family.</text>
</comment>
<dbReference type="PANTHER" id="PTHR46124:SF2">
    <property type="entry name" value="D-AMINOACYL-TRNA DEACYLASE"/>
    <property type="match status" value="1"/>
</dbReference>
<dbReference type="RefSeq" id="WP_258569302.1">
    <property type="nucleotide sequence ID" value="NZ_JAKUDN010000002.1"/>
</dbReference>
<dbReference type="GO" id="GO:0016787">
    <property type="term" value="F:hydrolase activity"/>
    <property type="evidence" value="ECO:0007669"/>
    <property type="project" value="UniProtKB-KW"/>
</dbReference>
<dbReference type="InterPro" id="IPR001130">
    <property type="entry name" value="TatD-like"/>
</dbReference>
<evidence type="ECO:0000256" key="3">
    <source>
        <dbReference type="ARBA" id="ARBA00022801"/>
    </source>
</evidence>
<organism evidence="4 5">
    <name type="scientific">Candidatus Synchoanobacter obligatus</name>
    <dbReference type="NCBI Taxonomy" id="2919597"/>
    <lineage>
        <taxon>Bacteria</taxon>
        <taxon>Pseudomonadati</taxon>
        <taxon>Pseudomonadota</taxon>
        <taxon>Gammaproteobacteria</taxon>
        <taxon>Candidatus Comchoanobacterales</taxon>
        <taxon>Candidatus Comchoanobacteraceae</taxon>
        <taxon>Candidatus Synchoanobacter</taxon>
    </lineage>
</organism>
<evidence type="ECO:0000313" key="4">
    <source>
        <dbReference type="EMBL" id="MCP8352194.1"/>
    </source>
</evidence>
<keyword evidence="5" id="KW-1185">Reference proteome</keyword>
<dbReference type="PROSITE" id="PS01137">
    <property type="entry name" value="TATD_1"/>
    <property type="match status" value="1"/>
</dbReference>
<sequence>MGFIVDSHCHLDYLDKPLEEVKSMAKALGVQRFLTISVEESQWDSLIVLGQDPDIDVALGIHPCDVIKAKKGWEERLRQAAKDPAVVAIGETGLDNYHDSTQKTIQMEALEAHASIAEDSGKALVIHMRDATDDTMAFLCQKYQGKGILHCFSESYDVAKKAVGQGLLISLSGIVTFKNAHQLHEVAQKIPLEHLLLETDSPFLAPVPYRGKPNYPGYTRYVAEKVAELKGISWEAVAEQTTKNYLALVG</sequence>
<dbReference type="CDD" id="cd01310">
    <property type="entry name" value="TatD_DNAse"/>
    <property type="match status" value="1"/>
</dbReference>
<dbReference type="Proteomes" id="UP001320768">
    <property type="component" value="Unassembled WGS sequence"/>
</dbReference>
<dbReference type="NCBIfam" id="TIGR00010">
    <property type="entry name" value="YchF/TatD family DNA exonuclease"/>
    <property type="match status" value="1"/>
</dbReference>
<keyword evidence="3 4" id="KW-0378">Hydrolase</keyword>
<gene>
    <name evidence="4" type="ORF">MKS91_02695</name>
</gene>
<protein>
    <submittedName>
        <fullName evidence="4">TatD family hydrolase</fullName>
    </submittedName>
</protein>
<dbReference type="PROSITE" id="PS01091">
    <property type="entry name" value="TATD_3"/>
    <property type="match status" value="1"/>
</dbReference>
<dbReference type="Gene3D" id="3.20.20.140">
    <property type="entry name" value="Metal-dependent hydrolases"/>
    <property type="match status" value="1"/>
</dbReference>